<evidence type="ECO:0000313" key="8">
    <source>
        <dbReference type="Proteomes" id="UP001152885"/>
    </source>
</evidence>
<dbReference type="InterPro" id="IPR004147">
    <property type="entry name" value="ABC1_dom"/>
</dbReference>
<feature type="domain" description="ABC1 atypical kinase-like" evidence="6">
    <location>
        <begin position="230"/>
        <end position="471"/>
    </location>
</feature>
<keyword evidence="8" id="KW-1185">Reference proteome</keyword>
<reference evidence="7" key="1">
    <citation type="submission" date="2022-12" db="EMBL/GenBank/DDBJ databases">
        <authorList>
            <person name="Brejova B."/>
        </authorList>
    </citation>
    <scope>NUCLEOTIDE SEQUENCE</scope>
</reference>
<evidence type="ECO:0000256" key="3">
    <source>
        <dbReference type="ARBA" id="ARBA00022741"/>
    </source>
</evidence>
<name>A0A9W4TW20_9ASCO</name>
<dbReference type="InterPro" id="IPR011009">
    <property type="entry name" value="Kinase-like_dom_sf"/>
</dbReference>
<evidence type="ECO:0000259" key="6">
    <source>
        <dbReference type="Pfam" id="PF03109"/>
    </source>
</evidence>
<evidence type="ECO:0000313" key="7">
    <source>
        <dbReference type="EMBL" id="CAI5757651.1"/>
    </source>
</evidence>
<feature type="compositionally biased region" description="Low complexity" evidence="5">
    <location>
        <begin position="74"/>
        <end position="87"/>
    </location>
</feature>
<dbReference type="InterPro" id="IPR034646">
    <property type="entry name" value="ADCK3_dom"/>
</dbReference>
<dbReference type="CDD" id="cd13970">
    <property type="entry name" value="ABC1_ADCK3"/>
    <property type="match status" value="1"/>
</dbReference>
<dbReference type="Proteomes" id="UP001152885">
    <property type="component" value="Unassembled WGS sequence"/>
</dbReference>
<protein>
    <recommendedName>
        <fullName evidence="6">ABC1 atypical kinase-like domain-containing protein</fullName>
    </recommendedName>
</protein>
<evidence type="ECO:0000256" key="4">
    <source>
        <dbReference type="ARBA" id="ARBA00022840"/>
    </source>
</evidence>
<keyword evidence="4" id="KW-0067">ATP-binding</keyword>
<dbReference type="SUPFAM" id="SSF56112">
    <property type="entry name" value="Protein kinase-like (PK-like)"/>
    <property type="match status" value="1"/>
</dbReference>
<dbReference type="AlphaFoldDB" id="A0A9W4TW20"/>
<accession>A0A9W4TW20</accession>
<dbReference type="GO" id="GO:0006744">
    <property type="term" value="P:ubiquinone biosynthetic process"/>
    <property type="evidence" value="ECO:0007669"/>
    <property type="project" value="TreeGrafter"/>
</dbReference>
<dbReference type="Pfam" id="PF03109">
    <property type="entry name" value="ABC1"/>
    <property type="match status" value="1"/>
</dbReference>
<proteinExistence type="inferred from homology"/>
<dbReference type="GO" id="GO:0005524">
    <property type="term" value="F:ATP binding"/>
    <property type="evidence" value="ECO:0007669"/>
    <property type="project" value="UniProtKB-KW"/>
</dbReference>
<keyword evidence="2" id="KW-0808">Transferase</keyword>
<dbReference type="PANTHER" id="PTHR43851">
    <property type="match status" value="1"/>
</dbReference>
<feature type="region of interest" description="Disordered" evidence="5">
    <location>
        <begin position="73"/>
        <end position="93"/>
    </location>
</feature>
<evidence type="ECO:0000256" key="1">
    <source>
        <dbReference type="ARBA" id="ARBA00009670"/>
    </source>
</evidence>
<keyword evidence="3" id="KW-0547">Nucleotide-binding</keyword>
<evidence type="ECO:0000256" key="5">
    <source>
        <dbReference type="SAM" id="MobiDB-lite"/>
    </source>
</evidence>
<dbReference type="PANTHER" id="PTHR43851:SF3">
    <property type="entry name" value="COENZYME Q8"/>
    <property type="match status" value="1"/>
</dbReference>
<evidence type="ECO:0000256" key="2">
    <source>
        <dbReference type="ARBA" id="ARBA00022679"/>
    </source>
</evidence>
<gene>
    <name evidence="7" type="ORF">CANVERA_P2164</name>
</gene>
<dbReference type="GO" id="GO:0016740">
    <property type="term" value="F:transferase activity"/>
    <property type="evidence" value="ECO:0007669"/>
    <property type="project" value="UniProtKB-KW"/>
</dbReference>
<comment type="similarity">
    <text evidence="1">Belongs to the protein kinase superfamily. ADCK protein kinase family.</text>
</comment>
<dbReference type="InterPro" id="IPR051409">
    <property type="entry name" value="Atypical_kinase_ADCK"/>
</dbReference>
<dbReference type="EMBL" id="CANTUO010000002">
    <property type="protein sequence ID" value="CAI5757651.1"/>
    <property type="molecule type" value="Genomic_DNA"/>
</dbReference>
<organism evidence="7 8">
    <name type="scientific">Candida verbasci</name>
    <dbReference type="NCBI Taxonomy" id="1227364"/>
    <lineage>
        <taxon>Eukaryota</taxon>
        <taxon>Fungi</taxon>
        <taxon>Dikarya</taxon>
        <taxon>Ascomycota</taxon>
        <taxon>Saccharomycotina</taxon>
        <taxon>Pichiomycetes</taxon>
        <taxon>Debaryomycetaceae</taxon>
        <taxon>Candida/Lodderomyces clade</taxon>
        <taxon>Candida</taxon>
    </lineage>
</organism>
<dbReference type="OrthoDB" id="201153at2759"/>
<comment type="caution">
    <text evidence="7">The sequence shown here is derived from an EMBL/GenBank/DDBJ whole genome shotgun (WGS) entry which is preliminary data.</text>
</comment>
<sequence>MSMSLSKSLYDVALVSNSFCKVIRGSSNILITDLSNFYNKSFITKPIRDQLENESINEMYRDLHIMSENVKQYNNQPSSSQPNSTSNAFNSQQKRAYSTKSYFPEEMIEEATNQVTSTSSTPTVCEEKPKMKNFEMSSSEIPSSRLARIFHYGSLAAGMSINAATEGLKHYASGNSTPITMKSLFLSPQNIERMAKKFSKMRGAALKIGQMLSLQDSSILPKEIQQILLRVQNSAHYMPPGQLERVMVKDLGINWRERLFTSFDDVPIAAASIGQVHTAVAHDLTPVVVKVQYPGVVNSIDSDLNNLLMLLTASSLLPPGLFLDKTIANARIELKWECDYLREAENLVRMRDFLKDDDAFTVPRVFHNLCGEHVLTMERMRGTEIVKGTWSQSTKDWIATNIMRLCLLEIKKFKFMQTDPNWANFLYNEETRKIELLDFGAARDFSDNFIVNYGRILRAAVKKDREKVEEISYQLGYLTGLESPQMIKAHVDSVMCLGEAFSPINNNGQPFSFKKQTITDRVRGNIGLMLNERLTPPPEETYSLHRKLSGVFLLCARLNATVPCEELFREIIGYED</sequence>